<keyword evidence="4" id="KW-0496">Mitochondrion</keyword>
<keyword evidence="2 7" id="KW-0812">Transmembrane</keyword>
<dbReference type="KEGG" id="pmrn:116950278"/>
<dbReference type="Proteomes" id="UP001318040">
    <property type="component" value="Chromosome 2"/>
</dbReference>
<proteinExistence type="predicted"/>
<dbReference type="RefSeq" id="XP_032823875.1">
    <property type="nucleotide sequence ID" value="XM_032967984.1"/>
</dbReference>
<evidence type="ECO:0000313" key="11">
    <source>
        <dbReference type="RefSeq" id="XP_032823865.1"/>
    </source>
</evidence>
<dbReference type="Pfam" id="PF04588">
    <property type="entry name" value="HIG_1_N"/>
    <property type="match status" value="1"/>
</dbReference>
<dbReference type="InterPro" id="IPR007667">
    <property type="entry name" value="Hypoxia_induced_domain"/>
</dbReference>
<feature type="transmembrane region" description="Helical" evidence="7">
    <location>
        <begin position="69"/>
        <end position="87"/>
    </location>
</feature>
<evidence type="ECO:0000313" key="9">
    <source>
        <dbReference type="Proteomes" id="UP001318040"/>
    </source>
</evidence>
<comment type="subcellular location">
    <subcellularLocation>
        <location evidence="1">Mitochondrion membrane</location>
    </subcellularLocation>
</comment>
<evidence type="ECO:0000256" key="5">
    <source>
        <dbReference type="ARBA" id="ARBA00023136"/>
    </source>
</evidence>
<evidence type="ECO:0000259" key="8">
    <source>
        <dbReference type="PROSITE" id="PS51503"/>
    </source>
</evidence>
<dbReference type="GO" id="GO:0031966">
    <property type="term" value="C:mitochondrial membrane"/>
    <property type="evidence" value="ECO:0007669"/>
    <property type="project" value="UniProtKB-SubCell"/>
</dbReference>
<reference evidence="10 11" key="1">
    <citation type="submission" date="2025-04" db="UniProtKB">
        <authorList>
            <consortium name="RefSeq"/>
        </authorList>
    </citation>
    <scope>IDENTIFICATION</scope>
    <source>
        <tissue evidence="10 11">Sperm</tissue>
    </source>
</reference>
<keyword evidence="3 7" id="KW-1133">Transmembrane helix</keyword>
<accession>A0AAJ7TTM4</accession>
<evidence type="ECO:0000256" key="3">
    <source>
        <dbReference type="ARBA" id="ARBA00022989"/>
    </source>
</evidence>
<keyword evidence="5 7" id="KW-0472">Membrane</keyword>
<dbReference type="GO" id="GO:0097250">
    <property type="term" value="P:mitochondrial respirasome assembly"/>
    <property type="evidence" value="ECO:0007669"/>
    <property type="project" value="TreeGrafter"/>
</dbReference>
<dbReference type="PROSITE" id="PS51503">
    <property type="entry name" value="HIG1"/>
    <property type="match status" value="1"/>
</dbReference>
<keyword evidence="9" id="KW-1185">Reference proteome</keyword>
<dbReference type="RefSeq" id="XP_032823857.1">
    <property type="nucleotide sequence ID" value="XM_032967966.1"/>
</dbReference>
<dbReference type="PANTHER" id="PTHR12297:SF3">
    <property type="entry name" value="HIG1 DOMAIN FAMILY MEMBER 1A"/>
    <property type="match status" value="1"/>
</dbReference>
<evidence type="ECO:0000256" key="4">
    <source>
        <dbReference type="ARBA" id="ARBA00023128"/>
    </source>
</evidence>
<organism evidence="9 10">
    <name type="scientific">Petromyzon marinus</name>
    <name type="common">Sea lamprey</name>
    <dbReference type="NCBI Taxonomy" id="7757"/>
    <lineage>
        <taxon>Eukaryota</taxon>
        <taxon>Metazoa</taxon>
        <taxon>Chordata</taxon>
        <taxon>Craniata</taxon>
        <taxon>Vertebrata</taxon>
        <taxon>Cyclostomata</taxon>
        <taxon>Hyperoartia</taxon>
        <taxon>Petromyzontiformes</taxon>
        <taxon>Petromyzontidae</taxon>
        <taxon>Petromyzon</taxon>
    </lineage>
</organism>
<feature type="region of interest" description="Disordered" evidence="6">
    <location>
        <begin position="1"/>
        <end position="20"/>
    </location>
</feature>
<dbReference type="InterPro" id="IPR050355">
    <property type="entry name" value="RCF1"/>
</dbReference>
<evidence type="ECO:0000313" key="12">
    <source>
        <dbReference type="RefSeq" id="XP_032823875.1"/>
    </source>
</evidence>
<evidence type="ECO:0000256" key="1">
    <source>
        <dbReference type="ARBA" id="ARBA00004325"/>
    </source>
</evidence>
<name>A0AAJ7TTM4_PETMA</name>
<protein>
    <submittedName>
        <fullName evidence="10 11">HIG1 domain family member 1A, mitochondrial-like</fullName>
    </submittedName>
</protein>
<dbReference type="PANTHER" id="PTHR12297">
    <property type="entry name" value="HYPOXIA-INDUCBILE GENE 1 HIG1 -RELATED"/>
    <property type="match status" value="1"/>
</dbReference>
<feature type="transmembrane region" description="Helical" evidence="7">
    <location>
        <begin position="31"/>
        <end position="49"/>
    </location>
</feature>
<evidence type="ECO:0000256" key="2">
    <source>
        <dbReference type="ARBA" id="ARBA00022692"/>
    </source>
</evidence>
<evidence type="ECO:0000256" key="6">
    <source>
        <dbReference type="SAM" id="MobiDB-lite"/>
    </source>
</evidence>
<dbReference type="GeneID" id="116950278"/>
<evidence type="ECO:0000256" key="7">
    <source>
        <dbReference type="SAM" id="Phobius"/>
    </source>
</evidence>
<sequence length="104" mass="11420">MSTPSRAWSPADSKPEEKQGMRLLRKTKENPLVPLGLTGCAAAAAYGIYTLRTRGDRKMSVHLIHTRVAAQGLVVGAMTLGVLYSMYKEYILKIPTDEHTTSSK</sequence>
<gene>
    <name evidence="10 11 12" type="primary">LOC116950278</name>
</gene>
<dbReference type="RefSeq" id="XP_032823865.1">
    <property type="nucleotide sequence ID" value="XM_032967974.1"/>
</dbReference>
<evidence type="ECO:0000313" key="10">
    <source>
        <dbReference type="RefSeq" id="XP_032823857.1"/>
    </source>
</evidence>
<dbReference type="Gene3D" id="6.10.140.1320">
    <property type="match status" value="1"/>
</dbReference>
<dbReference type="AlphaFoldDB" id="A0AAJ7TTM4"/>
<feature type="domain" description="HIG1" evidence="8">
    <location>
        <begin position="1"/>
        <end position="96"/>
    </location>
</feature>